<keyword evidence="3" id="KW-1185">Reference proteome</keyword>
<dbReference type="AlphaFoldDB" id="A0A562LAY0"/>
<dbReference type="EMBL" id="VLKN01000002">
    <property type="protein sequence ID" value="TWI04823.1"/>
    <property type="molecule type" value="Genomic_DNA"/>
</dbReference>
<reference evidence="2 3" key="1">
    <citation type="journal article" date="2015" name="Stand. Genomic Sci.">
        <title>Genomic Encyclopedia of Bacterial and Archaeal Type Strains, Phase III: the genomes of soil and plant-associated and newly described type strains.</title>
        <authorList>
            <person name="Whitman W.B."/>
            <person name="Woyke T."/>
            <person name="Klenk H.P."/>
            <person name="Zhou Y."/>
            <person name="Lilburn T.G."/>
            <person name="Beck B.J."/>
            <person name="De Vos P."/>
            <person name="Vandamme P."/>
            <person name="Eisen J.A."/>
            <person name="Garrity G."/>
            <person name="Hugenholtz P."/>
            <person name="Kyrpides N.C."/>
        </authorList>
    </citation>
    <scope>NUCLEOTIDE SEQUENCE [LARGE SCALE GENOMIC DNA]</scope>
    <source>
        <strain evidence="2 3">CGMCC 1.10821</strain>
    </source>
</reference>
<evidence type="ECO:0000313" key="3">
    <source>
        <dbReference type="Proteomes" id="UP000315167"/>
    </source>
</evidence>
<dbReference type="RefSeq" id="WP_144898479.1">
    <property type="nucleotide sequence ID" value="NZ_VLKN01000002.1"/>
</dbReference>
<evidence type="ECO:0000313" key="2">
    <source>
        <dbReference type="EMBL" id="TWI04823.1"/>
    </source>
</evidence>
<evidence type="ECO:0000256" key="1">
    <source>
        <dbReference type="SAM" id="MobiDB-lite"/>
    </source>
</evidence>
<feature type="region of interest" description="Disordered" evidence="1">
    <location>
        <begin position="131"/>
        <end position="155"/>
    </location>
</feature>
<name>A0A562LAY0_9GAMM</name>
<dbReference type="Proteomes" id="UP000315167">
    <property type="component" value="Unassembled WGS sequence"/>
</dbReference>
<gene>
    <name evidence="2" type="ORF">IP90_00961</name>
</gene>
<comment type="caution">
    <text evidence="2">The sequence shown here is derived from an EMBL/GenBank/DDBJ whole genome shotgun (WGS) entry which is preliminary data.</text>
</comment>
<feature type="compositionally biased region" description="Polar residues" evidence="1">
    <location>
        <begin position="136"/>
        <end position="155"/>
    </location>
</feature>
<sequence>MTDEETLADALQIAADYFPAAIIELAKVCRAGNRQHNGDAPILYWNRSRSSEHFEKGIGHWSKRGRSDLDGTRHVSKASWRALADCQLEMERLGAAVCPAALRAPPVQYGEVIPHLRAAEILRDRVLADDDAHDTNPVSPIGAQSGTPISQADEE</sequence>
<accession>A0A562LAY0</accession>
<organism evidence="2 3">
    <name type="scientific">Luteimonas cucumeris</name>
    <dbReference type="NCBI Taxonomy" id="985012"/>
    <lineage>
        <taxon>Bacteria</taxon>
        <taxon>Pseudomonadati</taxon>
        <taxon>Pseudomonadota</taxon>
        <taxon>Gammaproteobacteria</taxon>
        <taxon>Lysobacterales</taxon>
        <taxon>Lysobacteraceae</taxon>
        <taxon>Luteimonas</taxon>
    </lineage>
</organism>
<protein>
    <submittedName>
        <fullName evidence="2">Uncharacterized protein</fullName>
    </submittedName>
</protein>
<proteinExistence type="predicted"/>